<feature type="region of interest" description="Disordered" evidence="3">
    <location>
        <begin position="153"/>
        <end position="174"/>
    </location>
</feature>
<dbReference type="PANTHER" id="PTHR24320:SF286">
    <property type="entry name" value="NAD(P)-BINDING ROSSMANN-FOLD SUPERFAMILY PROTEIN"/>
    <property type="match status" value="1"/>
</dbReference>
<evidence type="ECO:0000313" key="5">
    <source>
        <dbReference type="Proteomes" id="UP000613740"/>
    </source>
</evidence>
<feature type="compositionally biased region" description="Low complexity" evidence="3">
    <location>
        <begin position="19"/>
        <end position="41"/>
    </location>
</feature>
<reference evidence="4" key="1">
    <citation type="journal article" date="2020" name="bioRxiv">
        <title>Comparative genomics of Chlamydomonas.</title>
        <authorList>
            <person name="Craig R.J."/>
            <person name="Hasan A.R."/>
            <person name="Ness R.W."/>
            <person name="Keightley P.D."/>
        </authorList>
    </citation>
    <scope>NUCLEOTIDE SEQUENCE</scope>
    <source>
        <strain evidence="4">CCAP 11/173</strain>
    </source>
</reference>
<dbReference type="PANTHER" id="PTHR24320">
    <property type="entry name" value="RETINOL DEHYDROGENASE"/>
    <property type="match status" value="1"/>
</dbReference>
<keyword evidence="5" id="KW-1185">Reference proteome</keyword>
<comment type="caution">
    <text evidence="4">The sequence shown here is derived from an EMBL/GenBank/DDBJ whole genome shotgun (WGS) entry which is preliminary data.</text>
</comment>
<dbReference type="PRINTS" id="PR00081">
    <property type="entry name" value="GDHRDH"/>
</dbReference>
<evidence type="ECO:0000256" key="1">
    <source>
        <dbReference type="ARBA" id="ARBA00006484"/>
    </source>
</evidence>
<dbReference type="Gene3D" id="3.40.50.720">
    <property type="entry name" value="NAD(P)-binding Rossmann-like Domain"/>
    <property type="match status" value="1"/>
</dbReference>
<comment type="similarity">
    <text evidence="1">Belongs to the short-chain dehydrogenases/reductases (SDR) family.</text>
</comment>
<dbReference type="Proteomes" id="UP000613740">
    <property type="component" value="Unassembled WGS sequence"/>
</dbReference>
<organism evidence="4 5">
    <name type="scientific">Chlamydomonas schloesseri</name>
    <dbReference type="NCBI Taxonomy" id="2026947"/>
    <lineage>
        <taxon>Eukaryota</taxon>
        <taxon>Viridiplantae</taxon>
        <taxon>Chlorophyta</taxon>
        <taxon>core chlorophytes</taxon>
        <taxon>Chlorophyceae</taxon>
        <taxon>CS clade</taxon>
        <taxon>Chlamydomonadales</taxon>
        <taxon>Chlamydomonadaceae</taxon>
        <taxon>Chlamydomonas</taxon>
    </lineage>
</organism>
<proteinExistence type="inferred from homology"/>
<evidence type="ECO:0000256" key="2">
    <source>
        <dbReference type="ARBA" id="ARBA00023002"/>
    </source>
</evidence>
<dbReference type="OrthoDB" id="191139at2759"/>
<dbReference type="EMBL" id="JAEHOD010000081">
    <property type="protein sequence ID" value="KAG2430024.1"/>
    <property type="molecule type" value="Genomic_DNA"/>
</dbReference>
<gene>
    <name evidence="4" type="ORF">HYH02_013852</name>
</gene>
<keyword evidence="2" id="KW-0560">Oxidoreductase</keyword>
<dbReference type="InterPro" id="IPR002347">
    <property type="entry name" value="SDR_fam"/>
</dbReference>
<feature type="region of interest" description="Disordered" evidence="3">
    <location>
        <begin position="1"/>
        <end position="41"/>
    </location>
</feature>
<sequence length="520" mass="53671">MSRPQQGSAAPVASLELRAPSSALTGPASSSKSSAAPLPGPGHPLLVPPMLRLLHTVLDGTLESFVNIWQNISERLDPHRPEPFAGHSLAGKVAIVTGGNAGIGFATAQQLARRGAHVVIACRDPERARAAVQRIAATTQPLFPAAALPAAKPRKDAGADAATGSGSGPGSVQVEAMPLDLGRLSSMRDFAEQWRRRGLPLHLLVCNAGLMGPPARLETADGLEMQFQVNFLSHWLLANQLVAVERQRRAAAAAVARNSNKATAARGAGGQLVAAAAAKPGGSGNEACPAGDGGVGEQGLRVVVVTSLTHRAGALQWADKQSRASYAPFLSYGLSKLANVMAAAELQRRLDRNPCAHGGSADTAVSVHPGLVATSLANGFFTARGTGWAAGGPLQPAVEAAVRGFGDLVRDAVVGAHRRVKQQQEGMGVGNGFARAAHTRMAALAVAAVRGWAGPLLMRTPDQSAAVMLHACLAPRCEVAGRYLALGRVANPDPAAEHPALAAELWDYAQTLTGYTSPLQ</sequence>
<protein>
    <submittedName>
        <fullName evidence="4">Uncharacterized protein</fullName>
    </submittedName>
</protein>
<dbReference type="InterPro" id="IPR036291">
    <property type="entry name" value="NAD(P)-bd_dom_sf"/>
</dbReference>
<dbReference type="Pfam" id="PF00106">
    <property type="entry name" value="adh_short"/>
    <property type="match status" value="1"/>
</dbReference>
<evidence type="ECO:0000256" key="3">
    <source>
        <dbReference type="SAM" id="MobiDB-lite"/>
    </source>
</evidence>
<dbReference type="SUPFAM" id="SSF51735">
    <property type="entry name" value="NAD(P)-binding Rossmann-fold domains"/>
    <property type="match status" value="1"/>
</dbReference>
<dbReference type="GO" id="GO:0016491">
    <property type="term" value="F:oxidoreductase activity"/>
    <property type="evidence" value="ECO:0007669"/>
    <property type="project" value="UniProtKB-KW"/>
</dbReference>
<evidence type="ECO:0000313" key="4">
    <source>
        <dbReference type="EMBL" id="KAG2430024.1"/>
    </source>
</evidence>
<name>A0A835SXE6_9CHLO</name>
<dbReference type="AlphaFoldDB" id="A0A835SXE6"/>
<accession>A0A835SXE6</accession>